<organism evidence="1 2">
    <name type="scientific">Pseudobutyrivibrio ruminis</name>
    <dbReference type="NCBI Taxonomy" id="46206"/>
    <lineage>
        <taxon>Bacteria</taxon>
        <taxon>Bacillati</taxon>
        <taxon>Bacillota</taxon>
        <taxon>Clostridia</taxon>
        <taxon>Lachnospirales</taxon>
        <taxon>Lachnospiraceae</taxon>
        <taxon>Pseudobutyrivibrio</taxon>
    </lineage>
</organism>
<dbReference type="EMBL" id="SVER01000017">
    <property type="protein sequence ID" value="MBE5919674.1"/>
    <property type="molecule type" value="Genomic_DNA"/>
</dbReference>
<accession>A0A927U7F9</accession>
<sequence length="78" mass="8768">MIDYESTKAILNGEVECSAEDYDTAVADATKCINLLIEVAKQVNDSGLMSTFTVEKIRTKLNKEIKGSKECYVFPEQW</sequence>
<reference evidence="1" key="1">
    <citation type="submission" date="2019-04" db="EMBL/GenBank/DDBJ databases">
        <title>Evolution of Biomass-Degrading Anaerobic Consortia Revealed by Metagenomics.</title>
        <authorList>
            <person name="Peng X."/>
        </authorList>
    </citation>
    <scope>NUCLEOTIDE SEQUENCE</scope>
    <source>
        <strain evidence="1">SIG311</strain>
    </source>
</reference>
<gene>
    <name evidence="1" type="ORF">E7272_07490</name>
</gene>
<name>A0A927U7F9_9FIRM</name>
<protein>
    <submittedName>
        <fullName evidence="1">Uncharacterized protein</fullName>
    </submittedName>
</protein>
<evidence type="ECO:0000313" key="1">
    <source>
        <dbReference type="EMBL" id="MBE5919674.1"/>
    </source>
</evidence>
<evidence type="ECO:0000313" key="2">
    <source>
        <dbReference type="Proteomes" id="UP000766246"/>
    </source>
</evidence>
<dbReference type="Proteomes" id="UP000766246">
    <property type="component" value="Unassembled WGS sequence"/>
</dbReference>
<dbReference type="AlphaFoldDB" id="A0A927U7F9"/>
<comment type="caution">
    <text evidence="1">The sequence shown here is derived from an EMBL/GenBank/DDBJ whole genome shotgun (WGS) entry which is preliminary data.</text>
</comment>
<proteinExistence type="predicted"/>